<dbReference type="InterPro" id="IPR045518">
    <property type="entry name" value="2EXR"/>
</dbReference>
<organism evidence="3 4">
    <name type="scientific">Oculimacula yallundae</name>
    <dbReference type="NCBI Taxonomy" id="86028"/>
    <lineage>
        <taxon>Eukaryota</taxon>
        <taxon>Fungi</taxon>
        <taxon>Dikarya</taxon>
        <taxon>Ascomycota</taxon>
        <taxon>Pezizomycotina</taxon>
        <taxon>Leotiomycetes</taxon>
        <taxon>Helotiales</taxon>
        <taxon>Ploettnerulaceae</taxon>
        <taxon>Oculimacula</taxon>
    </lineage>
</organism>
<keyword evidence="4" id="KW-1185">Reference proteome</keyword>
<evidence type="ECO:0000259" key="2">
    <source>
        <dbReference type="Pfam" id="PF20150"/>
    </source>
</evidence>
<comment type="caution">
    <text evidence="3">The sequence shown here is derived from an EMBL/GenBank/DDBJ whole genome shotgun (WGS) entry which is preliminary data.</text>
</comment>
<dbReference type="Pfam" id="PF20150">
    <property type="entry name" value="2EXR"/>
    <property type="match status" value="1"/>
</dbReference>
<feature type="domain" description="2EXR" evidence="2">
    <location>
        <begin position="90"/>
        <end position="122"/>
    </location>
</feature>
<proteinExistence type="predicted"/>
<evidence type="ECO:0000313" key="4">
    <source>
        <dbReference type="Proteomes" id="UP001595075"/>
    </source>
</evidence>
<feature type="compositionally biased region" description="Polar residues" evidence="1">
    <location>
        <begin position="12"/>
        <end position="21"/>
    </location>
</feature>
<gene>
    <name evidence="3" type="ORF">VTL71DRAFT_6323</name>
</gene>
<sequence length="143" mass="15900">MAHGDFEITPSPGKSSSSQAKQICAVTQHEATAPLENINKLPNSSNSKTSTELIVVPRHDATGSRFTSLLTKLTPLEIYNSSRTIPLLTFAPFSKLPLELRNMIWKFAASEPRVVKFFRNRIPSSMDLIPERPVSSSRSYARL</sequence>
<protein>
    <recommendedName>
        <fullName evidence="2">2EXR domain-containing protein</fullName>
    </recommendedName>
</protein>
<feature type="region of interest" description="Disordered" evidence="1">
    <location>
        <begin position="1"/>
        <end position="21"/>
    </location>
</feature>
<dbReference type="Proteomes" id="UP001595075">
    <property type="component" value="Unassembled WGS sequence"/>
</dbReference>
<name>A0ABR4BXI4_9HELO</name>
<accession>A0ABR4BXI4</accession>
<evidence type="ECO:0000256" key="1">
    <source>
        <dbReference type="SAM" id="MobiDB-lite"/>
    </source>
</evidence>
<dbReference type="EMBL" id="JAZHXI010000017">
    <property type="protein sequence ID" value="KAL2062057.1"/>
    <property type="molecule type" value="Genomic_DNA"/>
</dbReference>
<reference evidence="3 4" key="1">
    <citation type="journal article" date="2024" name="Commun. Biol.">
        <title>Comparative genomic analysis of thermophilic fungi reveals convergent evolutionary adaptations and gene losses.</title>
        <authorList>
            <person name="Steindorff A.S."/>
            <person name="Aguilar-Pontes M.V."/>
            <person name="Robinson A.J."/>
            <person name="Andreopoulos B."/>
            <person name="LaButti K."/>
            <person name="Kuo A."/>
            <person name="Mondo S."/>
            <person name="Riley R."/>
            <person name="Otillar R."/>
            <person name="Haridas S."/>
            <person name="Lipzen A."/>
            <person name="Grimwood J."/>
            <person name="Schmutz J."/>
            <person name="Clum A."/>
            <person name="Reid I.D."/>
            <person name="Moisan M.C."/>
            <person name="Butler G."/>
            <person name="Nguyen T.T.M."/>
            <person name="Dewar K."/>
            <person name="Conant G."/>
            <person name="Drula E."/>
            <person name="Henrissat B."/>
            <person name="Hansel C."/>
            <person name="Singer S."/>
            <person name="Hutchinson M.I."/>
            <person name="de Vries R.P."/>
            <person name="Natvig D.O."/>
            <person name="Powell A.J."/>
            <person name="Tsang A."/>
            <person name="Grigoriev I.V."/>
        </authorList>
    </citation>
    <scope>NUCLEOTIDE SEQUENCE [LARGE SCALE GENOMIC DNA]</scope>
    <source>
        <strain evidence="3 4">CBS 494.80</strain>
    </source>
</reference>
<evidence type="ECO:0000313" key="3">
    <source>
        <dbReference type="EMBL" id="KAL2062057.1"/>
    </source>
</evidence>